<name>A0ABX5CRD1_9ALTE</name>
<dbReference type="RefSeq" id="WP_105930039.1">
    <property type="nucleotide sequence ID" value="NZ_PVNO01000009.1"/>
</dbReference>
<reference evidence="3" key="1">
    <citation type="journal article" date="2020" name="Int. J. Syst. Evol. Microbiol.">
        <title>Alteromonas alba sp. nov., a marine bacterium isolated from the seawater of the West Pacific Ocean.</title>
        <authorList>
            <person name="Sun C."/>
            <person name="Wu Y.-H."/>
            <person name="Xamxidin M."/>
            <person name="Cheng H."/>
            <person name="Xu X.-W."/>
        </authorList>
    </citation>
    <scope>NUCLEOTIDE SEQUENCE [LARGE SCALE GENOMIC DNA]</scope>
    <source>
        <strain evidence="3">9a2</strain>
    </source>
</reference>
<evidence type="ECO:0008006" key="4">
    <source>
        <dbReference type="Google" id="ProtNLM"/>
    </source>
</evidence>
<evidence type="ECO:0000256" key="1">
    <source>
        <dbReference type="SAM" id="Phobius"/>
    </source>
</evidence>
<feature type="transmembrane region" description="Helical" evidence="1">
    <location>
        <begin position="56"/>
        <end position="82"/>
    </location>
</feature>
<protein>
    <recommendedName>
        <fullName evidence="4">DUF304 domain-containing protein</fullName>
    </recommendedName>
</protein>
<proteinExistence type="predicted"/>
<accession>A0ABX5CRD1</accession>
<evidence type="ECO:0000313" key="2">
    <source>
        <dbReference type="EMBL" id="PRO70149.1"/>
    </source>
</evidence>
<dbReference type="Proteomes" id="UP000239539">
    <property type="component" value="Unassembled WGS sequence"/>
</dbReference>
<feature type="transmembrane region" description="Helical" evidence="1">
    <location>
        <begin position="17"/>
        <end position="36"/>
    </location>
</feature>
<keyword evidence="3" id="KW-1185">Reference proteome</keyword>
<keyword evidence="1" id="KW-0472">Membrane</keyword>
<comment type="caution">
    <text evidence="2">The sequence shown here is derived from an EMBL/GenBank/DDBJ whole genome shotgun (WGS) entry which is preliminary data.</text>
</comment>
<dbReference type="EMBL" id="PVNO01000009">
    <property type="protein sequence ID" value="PRO70149.1"/>
    <property type="molecule type" value="Genomic_DNA"/>
</dbReference>
<sequence length="153" mass="17334">MKYEVLWKNEWKKLTKFMSVAISIPLIFVFISRFFANDMSLEVTFEHISILELPLFFGGIVAFSGFFSFLIALYIKVCAVVVENGKLIGRNYWCLKREIPISKIRNVSPFSNNGIEALVADGGVHGSVYIPMRTAKLQELLNHLKEEGANIDA</sequence>
<keyword evidence="1" id="KW-0812">Transmembrane</keyword>
<keyword evidence="1" id="KW-1133">Transmembrane helix</keyword>
<gene>
    <name evidence="2" type="ORF">C6Y39_04000</name>
</gene>
<organism evidence="2 3">
    <name type="scientific">Alteromonas gracilis</name>
    <dbReference type="NCBI Taxonomy" id="1479524"/>
    <lineage>
        <taxon>Bacteria</taxon>
        <taxon>Pseudomonadati</taxon>
        <taxon>Pseudomonadota</taxon>
        <taxon>Gammaproteobacteria</taxon>
        <taxon>Alteromonadales</taxon>
        <taxon>Alteromonadaceae</taxon>
        <taxon>Alteromonas/Salinimonas group</taxon>
        <taxon>Alteromonas</taxon>
    </lineage>
</organism>
<evidence type="ECO:0000313" key="3">
    <source>
        <dbReference type="Proteomes" id="UP000239539"/>
    </source>
</evidence>